<dbReference type="Proteomes" id="UP001396334">
    <property type="component" value="Unassembled WGS sequence"/>
</dbReference>
<evidence type="ECO:0000313" key="2">
    <source>
        <dbReference type="Proteomes" id="UP001396334"/>
    </source>
</evidence>
<sequence length="102" mass="11474">MGRLPLDSVVEDIRDWFGTFSYCMNACPFLTIHWLVYKTISVHDYGLLGESVHGSTGGSRPFHTMVEGNLTCRGSRVSGGLYRGRHHQEFRRANAVKDEAVD</sequence>
<evidence type="ECO:0000313" key="1">
    <source>
        <dbReference type="EMBL" id="KAK8984095.1"/>
    </source>
</evidence>
<accession>A0ABR2P6L5</accession>
<protein>
    <submittedName>
        <fullName evidence="1">Uncharacterized protein</fullName>
    </submittedName>
</protein>
<comment type="caution">
    <text evidence="1">The sequence shown here is derived from an EMBL/GenBank/DDBJ whole genome shotgun (WGS) entry which is preliminary data.</text>
</comment>
<name>A0ABR2P6L5_9ROSI</name>
<organism evidence="1 2">
    <name type="scientific">Hibiscus sabdariffa</name>
    <name type="common">roselle</name>
    <dbReference type="NCBI Taxonomy" id="183260"/>
    <lineage>
        <taxon>Eukaryota</taxon>
        <taxon>Viridiplantae</taxon>
        <taxon>Streptophyta</taxon>
        <taxon>Embryophyta</taxon>
        <taxon>Tracheophyta</taxon>
        <taxon>Spermatophyta</taxon>
        <taxon>Magnoliopsida</taxon>
        <taxon>eudicotyledons</taxon>
        <taxon>Gunneridae</taxon>
        <taxon>Pentapetalae</taxon>
        <taxon>rosids</taxon>
        <taxon>malvids</taxon>
        <taxon>Malvales</taxon>
        <taxon>Malvaceae</taxon>
        <taxon>Malvoideae</taxon>
        <taxon>Hibiscus</taxon>
    </lineage>
</organism>
<dbReference type="EMBL" id="JBBPBN010000078">
    <property type="protein sequence ID" value="KAK8984095.1"/>
    <property type="molecule type" value="Genomic_DNA"/>
</dbReference>
<proteinExistence type="predicted"/>
<reference evidence="1 2" key="1">
    <citation type="journal article" date="2024" name="G3 (Bethesda)">
        <title>Genome assembly of Hibiscus sabdariffa L. provides insights into metabolisms of medicinal natural products.</title>
        <authorList>
            <person name="Kim T."/>
        </authorList>
    </citation>
    <scope>NUCLEOTIDE SEQUENCE [LARGE SCALE GENOMIC DNA]</scope>
    <source>
        <strain evidence="1">TK-2024</strain>
        <tissue evidence="1">Old leaves</tissue>
    </source>
</reference>
<gene>
    <name evidence="1" type="ORF">V6N11_029423</name>
</gene>
<keyword evidence="2" id="KW-1185">Reference proteome</keyword>